<feature type="transmembrane region" description="Helical" evidence="9">
    <location>
        <begin position="205"/>
        <end position="225"/>
    </location>
</feature>
<evidence type="ECO:0000256" key="3">
    <source>
        <dbReference type="ARBA" id="ARBA00022475"/>
    </source>
</evidence>
<keyword evidence="7 9" id="KW-0472">Membrane</keyword>
<dbReference type="InterPro" id="IPR003010">
    <property type="entry name" value="C-N_Hydrolase"/>
</dbReference>
<evidence type="ECO:0000256" key="9">
    <source>
        <dbReference type="HAMAP-Rule" id="MF_01148"/>
    </source>
</evidence>
<dbReference type="RefSeq" id="WP_088274455.1">
    <property type="nucleotide sequence ID" value="NZ_FNVE01000004.1"/>
</dbReference>
<dbReference type="InterPro" id="IPR045378">
    <property type="entry name" value="LNT_N"/>
</dbReference>
<protein>
    <recommendedName>
        <fullName evidence="9">Apolipoprotein N-acyltransferase</fullName>
        <shortName evidence="9">ALP N-acyltransferase</shortName>
        <ecNumber evidence="9">2.3.1.269</ecNumber>
    </recommendedName>
</protein>
<dbReference type="SUPFAM" id="SSF56317">
    <property type="entry name" value="Carbon-nitrogen hydrolase"/>
    <property type="match status" value="1"/>
</dbReference>
<proteinExistence type="inferred from homology"/>
<organism evidence="11 12">
    <name type="scientific">Halopseudomonas aestusnigri</name>
    <dbReference type="NCBI Taxonomy" id="857252"/>
    <lineage>
        <taxon>Bacteria</taxon>
        <taxon>Pseudomonadati</taxon>
        <taxon>Pseudomonadota</taxon>
        <taxon>Gammaproteobacteria</taxon>
        <taxon>Pseudomonadales</taxon>
        <taxon>Pseudomonadaceae</taxon>
        <taxon>Halopseudomonas</taxon>
    </lineage>
</organism>
<comment type="pathway">
    <text evidence="9">Protein modification; lipoprotein biosynthesis (N-acyl transfer).</text>
</comment>
<dbReference type="Pfam" id="PF20154">
    <property type="entry name" value="LNT_N"/>
    <property type="match status" value="1"/>
</dbReference>
<evidence type="ECO:0000256" key="5">
    <source>
        <dbReference type="ARBA" id="ARBA00022692"/>
    </source>
</evidence>
<keyword evidence="5 9" id="KW-0812">Transmembrane</keyword>
<feature type="transmembrane region" description="Helical" evidence="9">
    <location>
        <begin position="107"/>
        <end position="130"/>
    </location>
</feature>
<feature type="transmembrane region" description="Helical" evidence="9">
    <location>
        <begin position="50"/>
        <end position="66"/>
    </location>
</feature>
<feature type="transmembrane region" description="Helical" evidence="9">
    <location>
        <begin position="177"/>
        <end position="198"/>
    </location>
</feature>
<dbReference type="HAMAP" id="MF_01148">
    <property type="entry name" value="Lnt"/>
    <property type="match status" value="1"/>
</dbReference>
<dbReference type="GO" id="GO:0005886">
    <property type="term" value="C:plasma membrane"/>
    <property type="evidence" value="ECO:0007669"/>
    <property type="project" value="UniProtKB-SubCell"/>
</dbReference>
<dbReference type="Proteomes" id="UP000243518">
    <property type="component" value="Unassembled WGS sequence"/>
</dbReference>
<keyword evidence="4 9" id="KW-0808">Transferase</keyword>
<feature type="transmembrane region" description="Helical" evidence="9">
    <location>
        <begin position="512"/>
        <end position="532"/>
    </location>
</feature>
<feature type="transmembrane region" description="Helical" evidence="9">
    <location>
        <begin position="73"/>
        <end position="95"/>
    </location>
</feature>
<gene>
    <name evidence="9" type="primary">lnt</name>
    <name evidence="11" type="ORF">SAMN05216586_104250</name>
</gene>
<reference evidence="11 12" key="1">
    <citation type="submission" date="2016-10" db="EMBL/GenBank/DDBJ databases">
        <authorList>
            <person name="Varghese N."/>
            <person name="Submissions S."/>
        </authorList>
    </citation>
    <scope>NUCLEOTIDE SEQUENCE [LARGE SCALE GENOMIC DNA]</scope>
    <source>
        <strain evidence="11 12">CECT 8317</strain>
    </source>
</reference>
<evidence type="ECO:0000256" key="7">
    <source>
        <dbReference type="ARBA" id="ARBA00023136"/>
    </source>
</evidence>
<dbReference type="CDD" id="cd07571">
    <property type="entry name" value="ALP_N-acyl_transferase"/>
    <property type="match status" value="1"/>
</dbReference>
<evidence type="ECO:0000256" key="4">
    <source>
        <dbReference type="ARBA" id="ARBA00022679"/>
    </source>
</evidence>
<evidence type="ECO:0000256" key="1">
    <source>
        <dbReference type="ARBA" id="ARBA00004651"/>
    </source>
</evidence>
<accession>A0AAQ1JPX9</accession>
<keyword evidence="12" id="KW-1185">Reference proteome</keyword>
<dbReference type="AlphaFoldDB" id="A0AAQ1JPX9"/>
<evidence type="ECO:0000256" key="6">
    <source>
        <dbReference type="ARBA" id="ARBA00022989"/>
    </source>
</evidence>
<evidence type="ECO:0000259" key="10">
    <source>
        <dbReference type="PROSITE" id="PS50263"/>
    </source>
</evidence>
<comment type="similarity">
    <text evidence="2 9">Belongs to the CN hydrolase family. Apolipoprotein N-acyltransferase subfamily.</text>
</comment>
<sequence length="548" mass="60531">MGSAGKLDICFLYRRAAGVPIVRRRGQQVLLAMLSGVLLCLPWVDGSLYWTAWFGWLPLLCALQGVSPLRAALLGWLTGSLFYLGTAYWMVHFAIHLKGLSLPLSVLLAALFWIYCGAAIGLGCLLYRWLARRLPQLVLLSFPLSIVGVCALFPGLFDIRFSETQAAFLIAIQGADVVGAQGMDLLILLVNGLLFQLLAGVRGRVASALAATGAVLVLVWFVYGWQALAHWDAEVANWQRMRVGLVQPNDAPTRRIPAPPAGYSRQYPEEMEASRRLAAAGARWVVWPEARYKGYFDHQSVRQAYADQVLAMGADLLFHDVETRNRHAEPISYNTMGWLRRDGELAERYRKMLRVPFGEYLPAFWQLPGISTLTHAVLGDYLRPVGAGDAHTRFAIDGMQVVPKICYETAFPEFIADAIGDEVSGAVLLFVSQDNWFGETSQPFQHRAISIMRAVENRVPMVHLINNGPSVVAAPSGRPLAGTPAFSRAELLVDLPYSVSAQASFYGRHAHLLGWLWLAMLAALILLAILLVRRQERDAGTAEVHGTR</sequence>
<dbReference type="InterPro" id="IPR036526">
    <property type="entry name" value="C-N_Hydrolase_sf"/>
</dbReference>
<evidence type="ECO:0000313" key="11">
    <source>
        <dbReference type="EMBL" id="SEG25139.1"/>
    </source>
</evidence>
<comment type="subcellular location">
    <subcellularLocation>
        <location evidence="1 9">Cell membrane</location>
        <topology evidence="1 9">Multi-pass membrane protein</topology>
    </subcellularLocation>
</comment>
<dbReference type="InterPro" id="IPR004563">
    <property type="entry name" value="Apolipo_AcylTrfase"/>
</dbReference>
<comment type="catalytic activity">
    <reaction evidence="9">
        <text>N-terminal S-1,2-diacyl-sn-glyceryl-L-cysteinyl-[lipoprotein] + a glycerophospholipid = N-acyl-S-1,2-diacyl-sn-glyceryl-L-cysteinyl-[lipoprotein] + a 2-acyl-sn-glycero-3-phospholipid + H(+)</text>
        <dbReference type="Rhea" id="RHEA:48228"/>
        <dbReference type="Rhea" id="RHEA-COMP:14681"/>
        <dbReference type="Rhea" id="RHEA-COMP:14684"/>
        <dbReference type="ChEBI" id="CHEBI:15378"/>
        <dbReference type="ChEBI" id="CHEBI:136912"/>
        <dbReference type="ChEBI" id="CHEBI:140656"/>
        <dbReference type="ChEBI" id="CHEBI:140657"/>
        <dbReference type="ChEBI" id="CHEBI:140660"/>
        <dbReference type="EC" id="2.3.1.269"/>
    </reaction>
</comment>
<feature type="domain" description="CN hydrolase" evidence="10">
    <location>
        <begin position="241"/>
        <end position="497"/>
    </location>
</feature>
<dbReference type="GO" id="GO:0016410">
    <property type="term" value="F:N-acyltransferase activity"/>
    <property type="evidence" value="ECO:0007669"/>
    <property type="project" value="UniProtKB-UniRule"/>
</dbReference>
<dbReference type="PANTHER" id="PTHR38686">
    <property type="entry name" value="APOLIPOPROTEIN N-ACYLTRANSFERASE"/>
    <property type="match status" value="1"/>
</dbReference>
<feature type="transmembrane region" description="Helical" evidence="9">
    <location>
        <begin position="137"/>
        <end position="157"/>
    </location>
</feature>
<keyword evidence="6 9" id="KW-1133">Transmembrane helix</keyword>
<dbReference type="Gene3D" id="3.60.110.10">
    <property type="entry name" value="Carbon-nitrogen hydrolase"/>
    <property type="match status" value="1"/>
</dbReference>
<evidence type="ECO:0000256" key="8">
    <source>
        <dbReference type="ARBA" id="ARBA00023315"/>
    </source>
</evidence>
<dbReference type="GO" id="GO:0042158">
    <property type="term" value="P:lipoprotein biosynthetic process"/>
    <property type="evidence" value="ECO:0007669"/>
    <property type="project" value="UniProtKB-UniRule"/>
</dbReference>
<keyword evidence="3 9" id="KW-1003">Cell membrane</keyword>
<dbReference type="EMBL" id="FNVE01000004">
    <property type="protein sequence ID" value="SEG25139.1"/>
    <property type="molecule type" value="Genomic_DNA"/>
</dbReference>
<evidence type="ECO:0000313" key="12">
    <source>
        <dbReference type="Proteomes" id="UP000243518"/>
    </source>
</evidence>
<name>A0AAQ1JPX9_9GAMM</name>
<dbReference type="NCBIfam" id="TIGR00546">
    <property type="entry name" value="lnt"/>
    <property type="match status" value="1"/>
</dbReference>
<dbReference type="Pfam" id="PF00795">
    <property type="entry name" value="CN_hydrolase"/>
    <property type="match status" value="1"/>
</dbReference>
<dbReference type="PROSITE" id="PS50263">
    <property type="entry name" value="CN_HYDROLASE"/>
    <property type="match status" value="1"/>
</dbReference>
<feature type="transmembrane region" description="Helical" evidence="9">
    <location>
        <begin position="29"/>
        <end position="44"/>
    </location>
</feature>
<comment type="caution">
    <text evidence="11">The sequence shown here is derived from an EMBL/GenBank/DDBJ whole genome shotgun (WGS) entry which is preliminary data.</text>
</comment>
<dbReference type="PANTHER" id="PTHR38686:SF1">
    <property type="entry name" value="APOLIPOPROTEIN N-ACYLTRANSFERASE"/>
    <property type="match status" value="1"/>
</dbReference>
<evidence type="ECO:0000256" key="2">
    <source>
        <dbReference type="ARBA" id="ARBA00010065"/>
    </source>
</evidence>
<dbReference type="EC" id="2.3.1.269" evidence="9"/>
<comment type="function">
    <text evidence="9">Catalyzes the phospholipid dependent N-acylation of the N-terminal cysteine of apolipoprotein, the last step in lipoprotein maturation.</text>
</comment>
<keyword evidence="8 9" id="KW-0012">Acyltransferase</keyword>